<dbReference type="Proteomes" id="UP000186817">
    <property type="component" value="Unassembled WGS sequence"/>
</dbReference>
<gene>
    <name evidence="4" type="ORF">AK812_SmicGene39225</name>
</gene>
<dbReference type="InterPro" id="IPR043502">
    <property type="entry name" value="DNA/RNA_pol_sf"/>
</dbReference>
<protein>
    <recommendedName>
        <fullName evidence="3">Reverse transcriptase domain-containing protein</fullName>
    </recommendedName>
</protein>
<sequence>MVSANVAQLPSIRLNLAIRRLTVLESFNIAIGNVSYANQRSHHDAKEDRLSVLSDFVSAELPRHQAQEAAAVKAQWKQLLRDDINRQRTFVKAGSLYKMPLAWWAMAAELWSHVWSNADVPKAWKYAKVTLIRKKGGPSTRPITLTQTMWRIGAKCVARALRQWAPEWASESDHGGLPGRSISDVLFQVQASLHRGASTAALMDVAGYFDAMNATMLRKIFTHLGAPVQLAPLLESFYSGAYRYFCFEGSFDPEYHVVHSGIAQGCPLSPIAAAAVSHCWSEYIKASCRHINVQIFMDDRTLLLEPSLNDAADRTAKACVERLSARLQGQPNALVTTWKLVPLRAVLPQKKAMTTKFPSTLVLMELAEELSAKNCELQLQWIRRDLNQLADDLTNENFASFDPNFRIDLKGEALEWRVLGRLLRHATSYFEELGEVKRTKKVHATRFAKRTRKLGTSPPPTQLERYRANPPPSMQMIPLDSGDAGEDLRIEGLTSNQWKELTNSLGQEEALRNQRANSSKSGLRWKLNPECPRDWLDLLPEIDDDEESDTELTAEERAEVARIEEECSELEKRMRNLSSTQQRSLLENLANTSSAVMGGLLADTVKRTAQLRGKAAKGGGRPKVKANQASANNDPKYLEDLSRGLTHTAAFVRHRSRLRAIQHQLEHGDISLQPRATPLQTDRPLPPMLSLGRSHRLGLLDRLDRLERRGFTWTQEEVDNCVTMEQFLDYLEVRGVNQPDAPSSSPGTASKSSGAPPQQGSHPPEAEEEEEEGQQHWCFSAPYKCLEAF</sequence>
<feature type="coiled-coil region" evidence="1">
    <location>
        <begin position="553"/>
        <end position="580"/>
    </location>
</feature>
<dbReference type="InterPro" id="IPR000477">
    <property type="entry name" value="RT_dom"/>
</dbReference>
<feature type="region of interest" description="Disordered" evidence="2">
    <location>
        <begin position="613"/>
        <end position="632"/>
    </location>
</feature>
<evidence type="ECO:0000259" key="3">
    <source>
        <dbReference type="Pfam" id="PF00078"/>
    </source>
</evidence>
<feature type="region of interest" description="Disordered" evidence="2">
    <location>
        <begin position="452"/>
        <end position="473"/>
    </location>
</feature>
<evidence type="ECO:0000313" key="5">
    <source>
        <dbReference type="Proteomes" id="UP000186817"/>
    </source>
</evidence>
<evidence type="ECO:0000256" key="1">
    <source>
        <dbReference type="SAM" id="Coils"/>
    </source>
</evidence>
<feature type="domain" description="Reverse transcriptase" evidence="3">
    <location>
        <begin position="132"/>
        <end position="322"/>
    </location>
</feature>
<feature type="region of interest" description="Disordered" evidence="2">
    <location>
        <begin position="736"/>
        <end position="775"/>
    </location>
</feature>
<organism evidence="4 5">
    <name type="scientific">Symbiodinium microadriaticum</name>
    <name type="common">Dinoflagellate</name>
    <name type="synonym">Zooxanthella microadriatica</name>
    <dbReference type="NCBI Taxonomy" id="2951"/>
    <lineage>
        <taxon>Eukaryota</taxon>
        <taxon>Sar</taxon>
        <taxon>Alveolata</taxon>
        <taxon>Dinophyceae</taxon>
        <taxon>Suessiales</taxon>
        <taxon>Symbiodiniaceae</taxon>
        <taxon>Symbiodinium</taxon>
    </lineage>
</organism>
<dbReference type="PANTHER" id="PTHR19446">
    <property type="entry name" value="REVERSE TRANSCRIPTASES"/>
    <property type="match status" value="1"/>
</dbReference>
<name>A0A1Q9CBT2_SYMMI</name>
<dbReference type="OrthoDB" id="430718at2759"/>
<dbReference type="SUPFAM" id="SSF56672">
    <property type="entry name" value="DNA/RNA polymerases"/>
    <property type="match status" value="1"/>
</dbReference>
<feature type="compositionally biased region" description="Low complexity" evidence="2">
    <location>
        <begin position="741"/>
        <end position="757"/>
    </location>
</feature>
<reference evidence="4 5" key="1">
    <citation type="submission" date="2016-02" db="EMBL/GenBank/DDBJ databases">
        <title>Genome analysis of coral dinoflagellate symbionts highlights evolutionary adaptations to a symbiotic lifestyle.</title>
        <authorList>
            <person name="Aranda M."/>
            <person name="Li Y."/>
            <person name="Liew Y.J."/>
            <person name="Baumgarten S."/>
            <person name="Simakov O."/>
            <person name="Wilson M."/>
            <person name="Piel J."/>
            <person name="Ashoor H."/>
            <person name="Bougouffa S."/>
            <person name="Bajic V.B."/>
            <person name="Ryu T."/>
            <person name="Ravasi T."/>
            <person name="Bayer T."/>
            <person name="Micklem G."/>
            <person name="Kim H."/>
            <person name="Bhak J."/>
            <person name="Lajeunesse T.C."/>
            <person name="Voolstra C.R."/>
        </authorList>
    </citation>
    <scope>NUCLEOTIDE SEQUENCE [LARGE SCALE GENOMIC DNA]</scope>
    <source>
        <strain evidence="4 5">CCMP2467</strain>
    </source>
</reference>
<dbReference type="Pfam" id="PF00078">
    <property type="entry name" value="RVT_1"/>
    <property type="match status" value="1"/>
</dbReference>
<keyword evidence="5" id="KW-1185">Reference proteome</keyword>
<evidence type="ECO:0000313" key="4">
    <source>
        <dbReference type="EMBL" id="OLP80382.1"/>
    </source>
</evidence>
<dbReference type="EMBL" id="LSRX01001385">
    <property type="protein sequence ID" value="OLP80382.1"/>
    <property type="molecule type" value="Genomic_DNA"/>
</dbReference>
<proteinExistence type="predicted"/>
<dbReference type="AlphaFoldDB" id="A0A1Q9CBT2"/>
<keyword evidence="1" id="KW-0175">Coiled coil</keyword>
<accession>A0A1Q9CBT2</accession>
<comment type="caution">
    <text evidence="4">The sequence shown here is derived from an EMBL/GenBank/DDBJ whole genome shotgun (WGS) entry which is preliminary data.</text>
</comment>
<evidence type="ECO:0000256" key="2">
    <source>
        <dbReference type="SAM" id="MobiDB-lite"/>
    </source>
</evidence>